<proteinExistence type="predicted"/>
<accession>A0A9P0DC17</accession>
<dbReference type="OrthoDB" id="191139at2759"/>
<name>A0A9P0DC17_PHACE</name>
<dbReference type="EMBL" id="OU896707">
    <property type="protein sequence ID" value="CAH1116431.1"/>
    <property type="molecule type" value="Genomic_DNA"/>
</dbReference>
<dbReference type="Proteomes" id="UP001153737">
    <property type="component" value="Chromosome 1"/>
</dbReference>
<reference evidence="2" key="2">
    <citation type="submission" date="2022-10" db="EMBL/GenBank/DDBJ databases">
        <authorList>
            <consortium name="ENA_rothamsted_submissions"/>
            <consortium name="culmorum"/>
            <person name="King R."/>
        </authorList>
    </citation>
    <scope>NUCLEOTIDE SEQUENCE</scope>
</reference>
<dbReference type="PANTHER" id="PTHR43157">
    <property type="entry name" value="PHOSPHATIDYLINOSITOL-GLYCAN BIOSYNTHESIS CLASS F PROTEIN-RELATED"/>
    <property type="match status" value="1"/>
</dbReference>
<protein>
    <submittedName>
        <fullName evidence="2">Uncharacterized protein</fullName>
    </submittedName>
</protein>
<organism evidence="2 3">
    <name type="scientific">Phaedon cochleariae</name>
    <name type="common">Mustard beetle</name>
    <dbReference type="NCBI Taxonomy" id="80249"/>
    <lineage>
        <taxon>Eukaryota</taxon>
        <taxon>Metazoa</taxon>
        <taxon>Ecdysozoa</taxon>
        <taxon>Arthropoda</taxon>
        <taxon>Hexapoda</taxon>
        <taxon>Insecta</taxon>
        <taxon>Pterygota</taxon>
        <taxon>Neoptera</taxon>
        <taxon>Endopterygota</taxon>
        <taxon>Coleoptera</taxon>
        <taxon>Polyphaga</taxon>
        <taxon>Cucujiformia</taxon>
        <taxon>Chrysomeloidea</taxon>
        <taxon>Chrysomelidae</taxon>
        <taxon>Chrysomelinae</taxon>
        <taxon>Chrysomelini</taxon>
        <taxon>Phaedon</taxon>
    </lineage>
</organism>
<keyword evidence="1" id="KW-0560">Oxidoreductase</keyword>
<dbReference type="InterPro" id="IPR002347">
    <property type="entry name" value="SDR_fam"/>
</dbReference>
<sequence>MRKSCLKKVAIITGANQGIGYETALGLAKRKMKIIMADKADQTNSKNKIISETGNEEIITEHLDLASFQSIRKFSEKFHHTNNHLDILINNAGVFCCNKQTTIDGLDAVMQINYLGPFLLTKCLENLLMQTVGSRIIFVSSSGSFYHKMRLINLREPNYYNPYLISGAIQYYNSKLCTMIAAKGFSEKLYSWNVISNCFHPGMTNTDFLIADKKSTLVTKVVKRALVCLAQDKKNSAALSIFLATSESIKCVSGQYFVDYRVQRRPAILDNQGFCQRIWDESVELVSLAH</sequence>
<dbReference type="Pfam" id="PF00106">
    <property type="entry name" value="adh_short"/>
    <property type="match status" value="1"/>
</dbReference>
<dbReference type="PRINTS" id="PR00081">
    <property type="entry name" value="GDHRDH"/>
</dbReference>
<evidence type="ECO:0000313" key="2">
    <source>
        <dbReference type="EMBL" id="CAH1116431.1"/>
    </source>
</evidence>
<dbReference type="Gene3D" id="3.40.50.720">
    <property type="entry name" value="NAD(P)-binding Rossmann-like Domain"/>
    <property type="match status" value="1"/>
</dbReference>
<gene>
    <name evidence="2" type="ORF">PHAECO_LOCUS583</name>
</gene>
<dbReference type="PANTHER" id="PTHR43157:SF31">
    <property type="entry name" value="PHOSPHATIDYLINOSITOL-GLYCAN BIOSYNTHESIS CLASS F PROTEIN"/>
    <property type="match status" value="1"/>
</dbReference>
<dbReference type="GO" id="GO:0016491">
    <property type="term" value="F:oxidoreductase activity"/>
    <property type="evidence" value="ECO:0007669"/>
    <property type="project" value="UniProtKB-KW"/>
</dbReference>
<dbReference type="InterPro" id="IPR036291">
    <property type="entry name" value="NAD(P)-bd_dom_sf"/>
</dbReference>
<evidence type="ECO:0000313" key="3">
    <source>
        <dbReference type="Proteomes" id="UP001153737"/>
    </source>
</evidence>
<dbReference type="AlphaFoldDB" id="A0A9P0DC17"/>
<dbReference type="SUPFAM" id="SSF51735">
    <property type="entry name" value="NAD(P)-binding Rossmann-fold domains"/>
    <property type="match status" value="1"/>
</dbReference>
<reference evidence="2" key="1">
    <citation type="submission" date="2022-01" db="EMBL/GenBank/DDBJ databases">
        <authorList>
            <person name="King R."/>
        </authorList>
    </citation>
    <scope>NUCLEOTIDE SEQUENCE</scope>
</reference>
<evidence type="ECO:0000256" key="1">
    <source>
        <dbReference type="ARBA" id="ARBA00023002"/>
    </source>
</evidence>
<keyword evidence="3" id="KW-1185">Reference proteome</keyword>